<dbReference type="GeneID" id="11471920"/>
<dbReference type="EMBL" id="CP002501">
    <property type="protein sequence ID" value="AET40001.1"/>
    <property type="molecule type" value="Genomic_DNA"/>
</dbReference>
<evidence type="ECO:0000313" key="2">
    <source>
        <dbReference type="EMBL" id="AET40001.1"/>
    </source>
</evidence>
<evidence type="ECO:0000313" key="3">
    <source>
        <dbReference type="Proteomes" id="UP000006790"/>
    </source>
</evidence>
<dbReference type="Proteomes" id="UP000006790">
    <property type="component" value="Chromosome 5"/>
</dbReference>
<dbReference type="eggNOG" id="ENOG502S83T">
    <property type="taxonomic scope" value="Eukaryota"/>
</dbReference>
<reference evidence="2 3" key="1">
    <citation type="journal article" date="2011" name="G3 (Bethesda)">
        <title>Genome evolution in the Eremothecium clade of the Saccharomyces complex revealed by comparative genomics.</title>
        <authorList>
            <person name="Wendland J."/>
            <person name="Walther A."/>
        </authorList>
    </citation>
    <scope>NUCLEOTIDE SEQUENCE [LARGE SCALE GENOMIC DNA]</scope>
    <source>
        <strain evidence="3">CBS 270.75 / DBVPG 7215 / KCTC 17166 / NRRL Y-17582</strain>
    </source>
</reference>
<feature type="compositionally biased region" description="Low complexity" evidence="1">
    <location>
        <begin position="6"/>
        <end position="18"/>
    </location>
</feature>
<organism evidence="2 3">
    <name type="scientific">Eremothecium cymbalariae (strain CBS 270.75 / DBVPG 7215 / KCTC 17166 / NRRL Y-17582)</name>
    <name type="common">Yeast</name>
    <dbReference type="NCBI Taxonomy" id="931890"/>
    <lineage>
        <taxon>Eukaryota</taxon>
        <taxon>Fungi</taxon>
        <taxon>Dikarya</taxon>
        <taxon>Ascomycota</taxon>
        <taxon>Saccharomycotina</taxon>
        <taxon>Saccharomycetes</taxon>
        <taxon>Saccharomycetales</taxon>
        <taxon>Saccharomycetaceae</taxon>
        <taxon>Eremothecium</taxon>
    </lineage>
</organism>
<dbReference type="RefSeq" id="XP_003646818.1">
    <property type="nucleotide sequence ID" value="XM_003646770.1"/>
</dbReference>
<dbReference type="OrthoDB" id="412109at2759"/>
<dbReference type="STRING" id="931890.I6ND59"/>
<keyword evidence="3" id="KW-1185">Reference proteome</keyword>
<dbReference type="FunCoup" id="I6ND59">
    <property type="interactions" value="46"/>
</dbReference>
<proteinExistence type="predicted"/>
<accession>I6ND59</accession>
<dbReference type="InParanoid" id="I6ND59"/>
<dbReference type="HOGENOM" id="CLU_094658_0_0_1"/>
<feature type="region of interest" description="Disordered" evidence="1">
    <location>
        <begin position="1"/>
        <end position="28"/>
    </location>
</feature>
<sequence length="243" mass="28147">MKYSEDYQSSSDSEPSPSYAKPRFLSNTQLQEKRINPSEGFKKAGQDLNIRNKSVITKLYDFTNLRKVKFDNIANQNVSPAPVKGRTLKSLNLKKYSTVRGYQFLVTEDEYEKLSTSSKSSVRINANIFNKIPYHRHVSKKPKGMLDYWTGSDIVRAPIQGVPLLVEVNIQDITTAAVHSFYIESSKVLKVPIRKILKDQRIRWHPDRMTRRYEFTGPVTRVITLISQVINELWLEELNHDRV</sequence>
<protein>
    <submittedName>
        <fullName evidence="2">Uncharacterized protein</fullName>
    </submittedName>
</protein>
<evidence type="ECO:0000256" key="1">
    <source>
        <dbReference type="SAM" id="MobiDB-lite"/>
    </source>
</evidence>
<dbReference type="OMA" id="RERIYWH"/>
<dbReference type="AlphaFoldDB" id="I6ND59"/>
<gene>
    <name evidence="2" type="ordered locus">Ecym_5233</name>
</gene>
<name>I6ND59_ERECY</name>
<dbReference type="KEGG" id="erc:Ecym_5233"/>